<dbReference type="OrthoDB" id="9838108at2759"/>
<feature type="compositionally biased region" description="Pro residues" evidence="2">
    <location>
        <begin position="796"/>
        <end position="807"/>
    </location>
</feature>
<keyword evidence="1" id="KW-0175">Coiled coil</keyword>
<reference evidence="5" key="1">
    <citation type="submission" date="2025-08" db="UniProtKB">
        <authorList>
            <consortium name="RefSeq"/>
        </authorList>
    </citation>
    <scope>IDENTIFICATION</scope>
    <source>
        <tissue evidence="5">Whole blood</tissue>
    </source>
</reference>
<feature type="region of interest" description="Disordered" evidence="2">
    <location>
        <begin position="777"/>
        <end position="812"/>
    </location>
</feature>
<evidence type="ECO:0000256" key="1">
    <source>
        <dbReference type="SAM" id="Coils"/>
    </source>
</evidence>
<evidence type="ECO:0000313" key="5">
    <source>
        <dbReference type="RefSeq" id="XP_040494737.1"/>
    </source>
</evidence>
<evidence type="ECO:0000313" key="4">
    <source>
        <dbReference type="Proteomes" id="UP000261680"/>
    </source>
</evidence>
<dbReference type="Proteomes" id="UP000261680">
    <property type="component" value="Unplaced"/>
</dbReference>
<feature type="region of interest" description="Disordered" evidence="2">
    <location>
        <begin position="283"/>
        <end position="304"/>
    </location>
</feature>
<feature type="compositionally biased region" description="Low complexity" evidence="2">
    <location>
        <begin position="777"/>
        <end position="795"/>
    </location>
</feature>
<dbReference type="CTD" id="256329"/>
<evidence type="ECO:0000256" key="2">
    <source>
        <dbReference type="SAM" id="MobiDB-lite"/>
    </source>
</evidence>
<accession>A0A8M1GJ01</accession>
<dbReference type="GO" id="GO:0005638">
    <property type="term" value="C:lamin filament"/>
    <property type="evidence" value="ECO:0007669"/>
    <property type="project" value="TreeGrafter"/>
</dbReference>
<keyword evidence="4" id="KW-1185">Reference proteome</keyword>
<dbReference type="GeneID" id="103671089"/>
<feature type="region of interest" description="Disordered" evidence="2">
    <location>
        <begin position="664"/>
        <end position="701"/>
    </location>
</feature>
<dbReference type="RefSeq" id="XP_040494737.1">
    <property type="nucleotide sequence ID" value="XM_040638803.1"/>
</dbReference>
<feature type="domain" description="LTD" evidence="3">
    <location>
        <begin position="519"/>
        <end position="638"/>
    </location>
</feature>
<dbReference type="Gene3D" id="2.60.40.1260">
    <property type="entry name" value="Lamin Tail domain"/>
    <property type="match status" value="1"/>
</dbReference>
<evidence type="ECO:0000259" key="3">
    <source>
        <dbReference type="PROSITE" id="PS51841"/>
    </source>
</evidence>
<protein>
    <submittedName>
        <fullName evidence="5">Lamin tail domain-containing protein 2</fullName>
    </submittedName>
</protein>
<dbReference type="KEGG" id="umr:103671089"/>
<sequence length="886" mass="97978">MSLLPRLPQEHREWPLSLAKRLKKLRKRLPYPWWTKSRSMATWSLQLAHPKSQWLPHAHRTPSPALHGWSSLSTCSKGVREGGLVSHLGLVTQRAGPDRWHCRSAPESLDPGTLRLLWRQRELEIQALRWAIQNHHDARHCHVLHEVAGLPPERSACNQEKVLQNQVQKLTLQLKEQKEQAQLEKSQLEERLLQTMTMMQQLEAELQAFQKSCLLQLAHHSWVGRILRSSTGSVEVVTAETLMDFSDLSESEQGPSTGEGFRLEDVDWNSIAQRYPNLFINIESNSDQKHPRPLPPPQAPLSDEWGSELRRHCMEQRLKSVEWSSLPLMGTSSSGGADSDSSSDQLAERYRVRKVSGHPTCTPGPSFSDLTEAPSDFSREMQTQPKGGVVSPVPPQGCDLCVPQQLSLPNSPEHALLLPMHSGSNICPPPPVLGVIPPLPSASRVQPSCSGPAPRSCSCPEGTLRVLQVWPRRSRPQWMLHVEVLLPTGLLSLDLRKAHQDQPGKTVLTRESCVGPEHPHSGCRWSPTGSCLKIVAVNGRERFVRVLNQSLEETADLGGLTLQQRVRDFPVCMYRFPPGTLLAPRHHVTVWGEGPCNTKRQLPSTLGQEPVHFHSRRGCVTLLLSPKGEVLSEHRDPHCVSPVSRIFADNTDLSIDRFPLSEAESAADTCEQRPGPQPSRAGRVREARARRRRPGTRGLLPRLSTGKIFRSREVPAPSEAAETLAPELLPAIPGERAVTRRAGGPAPSLTVPADAGLCLEDCQARTEHRVRVSARAVPRPLASAPAPPCAGRGAPPLSPPAPRPSQAPRPQVCRKSVDRSCPMVALSVQSTAESKYGFRFLPCPPVTTDLKARVEGWRAARGWAPGTEGPRWERVVEAGRAGRIID</sequence>
<dbReference type="AlphaFoldDB" id="A0A8M1GJ01"/>
<dbReference type="PROSITE" id="PS51841">
    <property type="entry name" value="LTD"/>
    <property type="match status" value="1"/>
</dbReference>
<gene>
    <name evidence="5" type="primary">LMNTD2</name>
</gene>
<dbReference type="GO" id="GO:0030527">
    <property type="term" value="F:structural constituent of chromatin"/>
    <property type="evidence" value="ECO:0007669"/>
    <property type="project" value="TreeGrafter"/>
</dbReference>
<feature type="compositionally biased region" description="Low complexity" evidence="2">
    <location>
        <begin position="330"/>
        <end position="344"/>
    </location>
</feature>
<proteinExistence type="predicted"/>
<dbReference type="SUPFAM" id="SSF74853">
    <property type="entry name" value="Lamin A/C globular tail domain"/>
    <property type="match status" value="1"/>
</dbReference>
<feature type="region of interest" description="Disordered" evidence="2">
    <location>
        <begin position="325"/>
        <end position="345"/>
    </location>
</feature>
<dbReference type="InterPro" id="IPR036415">
    <property type="entry name" value="Lamin_tail_dom_sf"/>
</dbReference>
<dbReference type="InterPro" id="IPR052877">
    <property type="entry name" value="Lamin_tail_domain"/>
</dbReference>
<dbReference type="InterPro" id="IPR001322">
    <property type="entry name" value="Lamin_tail_dom"/>
</dbReference>
<dbReference type="PANTHER" id="PTHR19956">
    <property type="entry name" value="LAMIN TAIL DOMAIN-CONTAINING PROTEIN 2"/>
    <property type="match status" value="1"/>
</dbReference>
<name>A0A8M1GJ01_URSMA</name>
<dbReference type="PANTHER" id="PTHR19956:SF5">
    <property type="entry name" value="LAMIN TAIL DOMAIN-CONTAINING PROTEIN 2"/>
    <property type="match status" value="1"/>
</dbReference>
<organism evidence="4 5">
    <name type="scientific">Ursus maritimus</name>
    <name type="common">Polar bear</name>
    <name type="synonym">Thalarctos maritimus</name>
    <dbReference type="NCBI Taxonomy" id="29073"/>
    <lineage>
        <taxon>Eukaryota</taxon>
        <taxon>Metazoa</taxon>
        <taxon>Chordata</taxon>
        <taxon>Craniata</taxon>
        <taxon>Vertebrata</taxon>
        <taxon>Euteleostomi</taxon>
        <taxon>Mammalia</taxon>
        <taxon>Eutheria</taxon>
        <taxon>Laurasiatheria</taxon>
        <taxon>Carnivora</taxon>
        <taxon>Caniformia</taxon>
        <taxon>Ursidae</taxon>
        <taxon>Ursus</taxon>
    </lineage>
</organism>
<feature type="coiled-coil region" evidence="1">
    <location>
        <begin position="160"/>
        <end position="212"/>
    </location>
</feature>